<dbReference type="EMBL" id="LWAJ01000014">
    <property type="protein sequence ID" value="KZL51615.1"/>
    <property type="molecule type" value="Genomic_DNA"/>
</dbReference>
<dbReference type="REBASE" id="159071">
    <property type="entry name" value="M.Nsp596ORF1130P"/>
</dbReference>
<dbReference type="PRINTS" id="PR00105">
    <property type="entry name" value="C5METTRFRASE"/>
</dbReference>
<dbReference type="PANTHER" id="PTHR10629">
    <property type="entry name" value="CYTOSINE-SPECIFIC METHYLTRANSFERASE"/>
    <property type="match status" value="1"/>
</dbReference>
<sequence>MTFYPCIFSFFSGSGFLDLGFENSGFNIVYVNEIFKPFMKAYRYSREILKLPQPEYGYHEGEAADVSKLIAGVEAQRLNELVKDCRKSDHIIGFIGGPPCPDFSVGGKNKGKLGDNGKLSADYVELICQNLPDFFLFENVKGLWRTTKHRLFFESLKQKLSQAGYILTERLINAIEYGVPQDRERIILVGFKDNFFDDIGINKLIAEGHFNWQNQILYPQEQVFNYPWRKCETFQENSIISCPESIPQELTVEYWFRKNNVLHHPNTQHYFKPRAGIVRFAAVDEGDVSKKSFKRLHRWRYSPTACYGNNEVHLHPYKIRRISVAEALAIQSLPANFALPEDMSLTNMFKTIGNGVPYLASKALAQTILDFLGTRVKKSVNANSNTRERGFNKIQNLSPSPSP</sequence>
<keyword evidence="2 6" id="KW-0489">Methyltransferase</keyword>
<name>A0A161VW19_NODSP</name>
<evidence type="ECO:0000313" key="10">
    <source>
        <dbReference type="Proteomes" id="UP000076555"/>
    </source>
</evidence>
<evidence type="ECO:0000256" key="4">
    <source>
        <dbReference type="ARBA" id="ARBA00022691"/>
    </source>
</evidence>
<dbReference type="InterPro" id="IPR050390">
    <property type="entry name" value="C5-Methyltransferase"/>
</dbReference>
<keyword evidence="5" id="KW-0680">Restriction system</keyword>
<dbReference type="Gene3D" id="3.90.120.10">
    <property type="entry name" value="DNA Methylase, subunit A, domain 2"/>
    <property type="match status" value="1"/>
</dbReference>
<dbReference type="NCBIfam" id="TIGR00675">
    <property type="entry name" value="dcm"/>
    <property type="match status" value="1"/>
</dbReference>
<accession>A0A161VW19</accession>
<protein>
    <recommendedName>
        <fullName evidence="1">DNA (cytosine-5-)-methyltransferase</fullName>
        <ecNumber evidence="1">2.1.1.37</ecNumber>
    </recommendedName>
</protein>
<evidence type="ECO:0000256" key="6">
    <source>
        <dbReference type="PROSITE-ProRule" id="PRU01016"/>
    </source>
</evidence>
<evidence type="ECO:0000256" key="5">
    <source>
        <dbReference type="ARBA" id="ARBA00022747"/>
    </source>
</evidence>
<feature type="compositionally biased region" description="Polar residues" evidence="8">
    <location>
        <begin position="393"/>
        <end position="403"/>
    </location>
</feature>
<dbReference type="Pfam" id="PF00145">
    <property type="entry name" value="DNA_methylase"/>
    <property type="match status" value="1"/>
</dbReference>
<evidence type="ECO:0000256" key="1">
    <source>
        <dbReference type="ARBA" id="ARBA00011975"/>
    </source>
</evidence>
<evidence type="ECO:0000256" key="8">
    <source>
        <dbReference type="SAM" id="MobiDB-lite"/>
    </source>
</evidence>
<dbReference type="AlphaFoldDB" id="A0A161VW19"/>
<keyword evidence="4 6" id="KW-0949">S-adenosyl-L-methionine</keyword>
<comment type="caution">
    <text evidence="9">The sequence shown here is derived from an EMBL/GenBank/DDBJ whole genome shotgun (WGS) entry which is preliminary data.</text>
</comment>
<dbReference type="OrthoDB" id="451520at2"/>
<dbReference type="PANTHER" id="PTHR10629:SF52">
    <property type="entry name" value="DNA (CYTOSINE-5)-METHYLTRANSFERASE 1"/>
    <property type="match status" value="1"/>
</dbReference>
<feature type="region of interest" description="Disordered" evidence="8">
    <location>
        <begin position="383"/>
        <end position="403"/>
    </location>
</feature>
<evidence type="ECO:0000256" key="2">
    <source>
        <dbReference type="ARBA" id="ARBA00022603"/>
    </source>
</evidence>
<dbReference type="GO" id="GO:0009307">
    <property type="term" value="P:DNA restriction-modification system"/>
    <property type="evidence" value="ECO:0007669"/>
    <property type="project" value="UniProtKB-KW"/>
</dbReference>
<dbReference type="GO" id="GO:0032259">
    <property type="term" value="P:methylation"/>
    <property type="evidence" value="ECO:0007669"/>
    <property type="project" value="UniProtKB-KW"/>
</dbReference>
<dbReference type="Gene3D" id="3.40.50.150">
    <property type="entry name" value="Vaccinia Virus protein VP39"/>
    <property type="match status" value="1"/>
</dbReference>
<keyword evidence="3 6" id="KW-0808">Transferase</keyword>
<gene>
    <name evidence="9" type="ORF">A2T98_01130</name>
</gene>
<comment type="similarity">
    <text evidence="6 7">Belongs to the class I-like SAM-binding methyltransferase superfamily. C5-methyltransferase family.</text>
</comment>
<dbReference type="SUPFAM" id="SSF53335">
    <property type="entry name" value="S-adenosyl-L-methionine-dependent methyltransferases"/>
    <property type="match status" value="1"/>
</dbReference>
<evidence type="ECO:0000256" key="3">
    <source>
        <dbReference type="ARBA" id="ARBA00022679"/>
    </source>
</evidence>
<reference evidence="9 10" key="1">
    <citation type="submission" date="2016-04" db="EMBL/GenBank/DDBJ databases">
        <title>Draft Genome Assembly of the Bloom-forming Cyanobacterium Nodularia spumigena Strain CENA596 in Shrimp Production Ponds.</title>
        <authorList>
            <person name="Popin R.V."/>
            <person name="Rigonato J."/>
            <person name="Abreu V.A."/>
            <person name="Andreote A.P."/>
            <person name="Silveira S.B."/>
            <person name="Odebrecht C."/>
            <person name="Fiore M.F."/>
        </authorList>
    </citation>
    <scope>NUCLEOTIDE SEQUENCE [LARGE SCALE GENOMIC DNA]</scope>
    <source>
        <strain evidence="9 10">CENA596</strain>
    </source>
</reference>
<dbReference type="PROSITE" id="PS51679">
    <property type="entry name" value="SAM_MT_C5"/>
    <property type="match status" value="1"/>
</dbReference>
<evidence type="ECO:0000256" key="7">
    <source>
        <dbReference type="RuleBase" id="RU000416"/>
    </source>
</evidence>
<proteinExistence type="inferred from homology"/>
<feature type="active site" evidence="6">
    <location>
        <position position="100"/>
    </location>
</feature>
<dbReference type="InterPro" id="IPR029063">
    <property type="entry name" value="SAM-dependent_MTases_sf"/>
</dbReference>
<organism evidence="9 10">
    <name type="scientific">Nodularia spumigena CENA596</name>
    <dbReference type="NCBI Taxonomy" id="1819295"/>
    <lineage>
        <taxon>Bacteria</taxon>
        <taxon>Bacillati</taxon>
        <taxon>Cyanobacteriota</taxon>
        <taxon>Cyanophyceae</taxon>
        <taxon>Nostocales</taxon>
        <taxon>Nodulariaceae</taxon>
        <taxon>Nodularia</taxon>
    </lineage>
</organism>
<dbReference type="Proteomes" id="UP000076555">
    <property type="component" value="Unassembled WGS sequence"/>
</dbReference>
<dbReference type="GO" id="GO:0044027">
    <property type="term" value="P:negative regulation of gene expression via chromosomal CpG island methylation"/>
    <property type="evidence" value="ECO:0007669"/>
    <property type="project" value="TreeGrafter"/>
</dbReference>
<dbReference type="RefSeq" id="WP_063871195.1">
    <property type="nucleotide sequence ID" value="NZ_CAWMRI010000014.1"/>
</dbReference>
<dbReference type="InterPro" id="IPR001525">
    <property type="entry name" value="C5_MeTfrase"/>
</dbReference>
<dbReference type="EC" id="2.1.1.37" evidence="1"/>
<dbReference type="GO" id="GO:0003886">
    <property type="term" value="F:DNA (cytosine-5-)-methyltransferase activity"/>
    <property type="evidence" value="ECO:0007669"/>
    <property type="project" value="UniProtKB-EC"/>
</dbReference>
<evidence type="ECO:0000313" key="9">
    <source>
        <dbReference type="EMBL" id="KZL51615.1"/>
    </source>
</evidence>
<dbReference type="GO" id="GO:0003677">
    <property type="term" value="F:DNA binding"/>
    <property type="evidence" value="ECO:0007669"/>
    <property type="project" value="TreeGrafter"/>
</dbReference>